<feature type="region of interest" description="Disordered" evidence="1">
    <location>
        <begin position="1811"/>
        <end position="1838"/>
    </location>
</feature>
<name>A0A5E4AFZ7_MARMO</name>
<feature type="compositionally biased region" description="Basic residues" evidence="1">
    <location>
        <begin position="2343"/>
        <end position="2360"/>
    </location>
</feature>
<dbReference type="Proteomes" id="UP000335636">
    <property type="component" value="Unassembled WGS sequence"/>
</dbReference>
<evidence type="ECO:0000313" key="2">
    <source>
        <dbReference type="EMBL" id="VTJ55442.1"/>
    </source>
</evidence>
<feature type="compositionally biased region" description="Acidic residues" evidence="1">
    <location>
        <begin position="78"/>
        <end position="99"/>
    </location>
</feature>
<feature type="region of interest" description="Disordered" evidence="1">
    <location>
        <begin position="1712"/>
        <end position="1768"/>
    </location>
</feature>
<feature type="compositionally biased region" description="Polar residues" evidence="1">
    <location>
        <begin position="1676"/>
        <end position="1688"/>
    </location>
</feature>
<evidence type="ECO:0008006" key="4">
    <source>
        <dbReference type="Google" id="ProtNLM"/>
    </source>
</evidence>
<dbReference type="InterPro" id="IPR038890">
    <property type="entry name" value="ZDBF2"/>
</dbReference>
<dbReference type="GO" id="GO:0071514">
    <property type="term" value="P:genomic imprinting"/>
    <property type="evidence" value="ECO:0007669"/>
    <property type="project" value="TreeGrafter"/>
</dbReference>
<feature type="compositionally biased region" description="Low complexity" evidence="1">
    <location>
        <begin position="1712"/>
        <end position="1723"/>
    </location>
</feature>
<feature type="region of interest" description="Disordered" evidence="1">
    <location>
        <begin position="1787"/>
        <end position="1806"/>
    </location>
</feature>
<organism evidence="2 3">
    <name type="scientific">Marmota monax</name>
    <name type="common">Woodchuck</name>
    <dbReference type="NCBI Taxonomy" id="9995"/>
    <lineage>
        <taxon>Eukaryota</taxon>
        <taxon>Metazoa</taxon>
        <taxon>Chordata</taxon>
        <taxon>Craniata</taxon>
        <taxon>Vertebrata</taxon>
        <taxon>Euteleostomi</taxon>
        <taxon>Mammalia</taxon>
        <taxon>Eutheria</taxon>
        <taxon>Euarchontoglires</taxon>
        <taxon>Glires</taxon>
        <taxon>Rodentia</taxon>
        <taxon>Sciuromorpha</taxon>
        <taxon>Sciuridae</taxon>
        <taxon>Xerinae</taxon>
        <taxon>Marmotini</taxon>
        <taxon>Marmota</taxon>
    </lineage>
</organism>
<proteinExistence type="predicted"/>
<dbReference type="PANTHER" id="PTHR21639:SF5">
    <property type="entry name" value="DBF4-TYPE ZINC FINGER-CONTAINING PROTEIN 2"/>
    <property type="match status" value="1"/>
</dbReference>
<comment type="caution">
    <text evidence="2">The sequence shown here is derived from an EMBL/GenBank/DDBJ whole genome shotgun (WGS) entry which is preliminary data.</text>
</comment>
<dbReference type="EMBL" id="CABDUW010000050">
    <property type="protein sequence ID" value="VTJ55442.1"/>
    <property type="molecule type" value="Genomic_DNA"/>
</dbReference>
<feature type="region of interest" description="Disordered" evidence="1">
    <location>
        <begin position="2277"/>
        <end position="2363"/>
    </location>
</feature>
<dbReference type="PANTHER" id="PTHR21639">
    <property type="entry name" value="DBF4-TYPE ZINC FINGER-CONTAINING PROTEIN 2"/>
    <property type="match status" value="1"/>
</dbReference>
<feature type="compositionally biased region" description="Polar residues" evidence="1">
    <location>
        <begin position="2287"/>
        <end position="2297"/>
    </location>
</feature>
<feature type="compositionally biased region" description="Polar residues" evidence="1">
    <location>
        <begin position="1820"/>
        <end position="1831"/>
    </location>
</feature>
<keyword evidence="3" id="KW-1185">Reference proteome</keyword>
<accession>A0A5E4AFZ7</accession>
<evidence type="ECO:0000313" key="3">
    <source>
        <dbReference type="Proteomes" id="UP000335636"/>
    </source>
</evidence>
<feature type="region of interest" description="Disordered" evidence="1">
    <location>
        <begin position="1676"/>
        <end position="1696"/>
    </location>
</feature>
<reference evidence="2" key="1">
    <citation type="submission" date="2019-04" db="EMBL/GenBank/DDBJ databases">
        <authorList>
            <person name="Alioto T."/>
            <person name="Alioto T."/>
        </authorList>
    </citation>
    <scope>NUCLEOTIDE SEQUENCE [LARGE SCALE GENOMIC DNA]</scope>
</reference>
<feature type="compositionally biased region" description="Basic and acidic residues" evidence="1">
    <location>
        <begin position="1724"/>
        <end position="1739"/>
    </location>
</feature>
<gene>
    <name evidence="2" type="ORF">MONAX_5E046059</name>
</gene>
<evidence type="ECO:0000256" key="1">
    <source>
        <dbReference type="SAM" id="MobiDB-lite"/>
    </source>
</evidence>
<feature type="compositionally biased region" description="Low complexity" evidence="1">
    <location>
        <begin position="2330"/>
        <end position="2342"/>
    </location>
</feature>
<feature type="region of interest" description="Disordered" evidence="1">
    <location>
        <begin position="78"/>
        <end position="110"/>
    </location>
</feature>
<sequence>MKSNGKHLFSAQHRSLTRQSRRRICTSSLMERFLQDVLRHHPYNYQENRGAQNEMSMNAASPEVVHLEDFFSEEYAQDTPETIEEETLSESSDSVEELTSEPSDQSQEPVREISIRPSVIQKLEKGQQQSLEFVPKIESGGMKRINPVDIGQATNSGKNPVRPPVICNAPASCLPERSYDRPVATTTARLPLAVHLDSVSKCDPNKAHTHLEQLDMVSRNPVPSSLVGTSVSYKNPKESNRKPLCVNSDKLVLQKEVKSQGELSPGFKFCELKGTENSVRVKSSSRLASNLAGNLNKTDKPSDRGVFGDAIPKHHEEFLSNMDCSQEEEHLVFKKSSFLKQKFSLSSEVKFDCGPLQSAADQSQEAVQDLSLWKEERVDQEDENYESRGSEMSFDCGSSCHSLTDQSEMSDREINLLEETHADLTHKNKKSCVSEKISDRNDSLQAVTRQSQVIVKEEGLQNTARISLVDESYDTSGSEMNSDYDEDLPQSAKKYRQQPVKEVDLPQEVHISLVDRDYGCTSSESSADSIFSLESVVDESSVVVTEKQVWKKAHVRLVDASYGSSCSESSFDCDASPQSVVDQPQMTVKEKKLKHRHVHLKNKKRKPSRAKAHLDCGVSLETVADEPQRAVEEKNLLKAKNADVVDMNCESHGPEMGFHADAQLVADESQVAVKEVNPQKVDNDLENNKSIPSSISYLSFDSHAFFYQSANDQPQGALGEVNLKELNVDMEVKSYGCSSSELTFDSDSPLLSVTERSQLDVERIKEDINLEDESCESNSSDITFDSDIPDCSVVDQPEVAVGEEEPVDLENKSNESCISEITFDSDIPLHSGNDHPEVAVKEVIIQEEEYVHLERKNDKLIDSEINLDSYAPLHSVTNPPEVADKKLNPQREEQVLFKNKENEPADSELSLAYTIFPSMTGHSEDPFKDINFEKEVHVPFENKTNELSASETRLDSDIPLQSVIQKPTVVVKNIWLQKEKYAEFQDKNAELTDSEINSDSDIPHYPMAEPQVAVKRKEKKKHIVEKSHYHGDSELLFSSEILPQSIAEKPQSAILEKDHVKPEGRSTVLKCFGINVNIDASLHSITDQPHLALLKEKHVDLKDESSTPSTSKIHFNLVDPLQTLPKRPEVIKSTNQWKEETMHLENKIDEPSGSKAVRNTDISLQSTANPPEVAIKQVNLASEDQMYLESKNSQYNSERSLDSDFLVQEVVSQPQITTLEPEHFEVEGKHSQSCDSEVSFDSDDSLQSVADQLGETVKEISHWKDEDIDMEDKRDEAKSFKTIYDSDVLKPAADQTEEVVPGINLWKEHVDLGDKIVNPSDRVTEKKINFDSDKTLQSVTKIQEPAKEINLSREGHVCLDDKVYEPCGSRIIYVSNIPFQSVIQGPQILEERPANLEVKNSDPCGPEIRFDSSDSCQSVAGQLQKSITEINLKEDHIYLEDKSYKLVDCEACYDSDVPVQFVTDQSHVSVKEINLQKEDQNDLEDNNYTPCCSEIRCDSGVHLQSEVDPSQMTYKETTFQKRELLGMEEKSSEPSDSEMMSDSDVSFQIVVNSSSQTSDGESDSPPVVFVDVMASDSDCDREVISDSNVPLELVTDPPPMTIPETSCINTESIDVGNNYCNYCGSQLRSVLEASSHSVASQPKKSFKIINRKNDYIILGDSTCQSCGNEIDFSGDASDQSMTYQSQGPDRSIDSEDKSCEYNRTERNFNLESSTQSVTHQVQQTDKEDNLWKDQKDKSCESNVSATGSTSSSTSVIRQTTVRKSALKSKRRDQESCKSCFERGFQCDPSHHSDSNQPGEAVKKRPVKRVTFDLGEKSRDSQSGSAPKTGSGRNLGKDKEVMDDLDAPVIEALSQILPSSLGRKWSRIIRENHSKINALMKDFKEGHFRCYFNNEAKTQIITLYKERHIAWPIFNQTTASVQTVSSFEDIAGGFSDIDDCVVAVEKPNCHYPLAERLLSKQNLFVASQSQIEKVSHGTQTSFISYPLKKRKIVRLEVESPKKKCVQSDGKEKKIIKIGTVELPGSQIKVLEPGQPKPVIRILTSINIKPKEDESCDSPKVNHCVCDNDLQFLCKYKQSNHNCPSLLKIVNNFPSNVVISESDICCKCHIHHESDLNSSEGDSDAVQNHASTSQMIIPARYELRSRCRTSESSTFLETSEAVNANEFPEEGSFQLTLLSRDVAKISPKPVKYEFLESKRKKKIQRKNVMRNPSLPKKVFKAVILRQNARTASEKWSVWIRTKANDIIRKYISKYSAFLRHRYQSRTTLFRMHLKKKKSGASRLEEVDKSTQTLSDTSVTPAGAKEKLRAIVSPLKQPAQRTSRAVGRRAVGRRAVGSRAVGRSAVGRKKAKRRNRRKKKRPIPVREYDLRSSCYIPDSDRMVTRLASKMKSNEVK</sequence>
<feature type="compositionally biased region" description="Low complexity" evidence="1">
    <location>
        <begin position="1741"/>
        <end position="1761"/>
    </location>
</feature>
<protein>
    <recommendedName>
        <fullName evidence="4">DBF4-type domain-containing protein</fullName>
    </recommendedName>
</protein>